<evidence type="ECO:0000313" key="2">
    <source>
        <dbReference type="EMBL" id="KAL2636042.1"/>
    </source>
</evidence>
<protein>
    <submittedName>
        <fullName evidence="2">Uncharacterized protein</fullName>
    </submittedName>
</protein>
<gene>
    <name evidence="2" type="ORF">R1flu_007521</name>
</gene>
<feature type="compositionally biased region" description="Basic and acidic residues" evidence="1">
    <location>
        <begin position="198"/>
        <end position="211"/>
    </location>
</feature>
<accession>A0ABD1Z254</accession>
<evidence type="ECO:0000256" key="1">
    <source>
        <dbReference type="SAM" id="MobiDB-lite"/>
    </source>
</evidence>
<feature type="compositionally biased region" description="Polar residues" evidence="1">
    <location>
        <begin position="534"/>
        <end position="544"/>
    </location>
</feature>
<reference evidence="2 3" key="1">
    <citation type="submission" date="2024-09" db="EMBL/GenBank/DDBJ databases">
        <title>Chromosome-scale assembly of Riccia fluitans.</title>
        <authorList>
            <person name="Paukszto L."/>
            <person name="Sawicki J."/>
            <person name="Karawczyk K."/>
            <person name="Piernik-Szablinska J."/>
            <person name="Szczecinska M."/>
            <person name="Mazdziarz M."/>
        </authorList>
    </citation>
    <scope>NUCLEOTIDE SEQUENCE [LARGE SCALE GENOMIC DNA]</scope>
    <source>
        <strain evidence="2">Rf_01</strain>
        <tissue evidence="2">Aerial parts of the thallus</tissue>
    </source>
</reference>
<feature type="region of interest" description="Disordered" evidence="1">
    <location>
        <begin position="383"/>
        <end position="608"/>
    </location>
</feature>
<feature type="region of interest" description="Disordered" evidence="1">
    <location>
        <begin position="1"/>
        <end position="21"/>
    </location>
</feature>
<evidence type="ECO:0000313" key="3">
    <source>
        <dbReference type="Proteomes" id="UP001605036"/>
    </source>
</evidence>
<feature type="compositionally biased region" description="Polar residues" evidence="1">
    <location>
        <begin position="511"/>
        <end position="527"/>
    </location>
</feature>
<dbReference type="EMBL" id="JBHFFA010000003">
    <property type="protein sequence ID" value="KAL2636042.1"/>
    <property type="molecule type" value="Genomic_DNA"/>
</dbReference>
<organism evidence="2 3">
    <name type="scientific">Riccia fluitans</name>
    <dbReference type="NCBI Taxonomy" id="41844"/>
    <lineage>
        <taxon>Eukaryota</taxon>
        <taxon>Viridiplantae</taxon>
        <taxon>Streptophyta</taxon>
        <taxon>Embryophyta</taxon>
        <taxon>Marchantiophyta</taxon>
        <taxon>Marchantiopsida</taxon>
        <taxon>Marchantiidae</taxon>
        <taxon>Marchantiales</taxon>
        <taxon>Ricciaceae</taxon>
        <taxon>Riccia</taxon>
    </lineage>
</organism>
<feature type="compositionally biased region" description="Basic and acidic residues" evidence="1">
    <location>
        <begin position="410"/>
        <end position="431"/>
    </location>
</feature>
<sequence length="608" mass="64926">MQSSVMSSTFSSSCCCGSKSTKGAVRSRSSLVGPADGCATFCILDVRHQRKLAGKTINLKAAKSEKSWRRSGGNLVIVRAERAPAGSASGGSLDEKLDELNSEEAVEGMQGFDRTARFMVDDLKPVEHPGTTLPKELELEAEGKAFEADESMGGKEPILEVASDSAVDPDHAHEHTVATSEELAPELGRSVEDLTTALEDRAEKASERDAELLSTDKGSAEGEWERGVGQVVDVSKESGGTGEQDRGAEGRVKGVDPEREEANKKILEVAREGYEVLRWAVEGAISAGANSREGLVAAKEIINKRVKSFQEAAEETKEVSSQLSEVARKKYEEIQGSTAKFGEELNVQIEDKKAADDLKPESERNLLSQLSEGVQATVQAATKEDSPLAKLGQNLQEAVSNLGKPTGTDQSEKSDSEDTDRLVPVGEKEGFFQDLAPANGKSPEAGDRSTEASDILGQGDVNDETPSPSEGKQEFEGFFGDIPVSRSPSTTPTAGKQEFEGFFGDIPVDRSPSTTSTADTSKVSSSKLEADVSSAATTEQQRSEVSGDAYETVRQDYEDEVGNDQLKEGEKASSQETPGYFDASREHDPARPTPSAQGKDDMGIGPDE</sequence>
<feature type="region of interest" description="Disordered" evidence="1">
    <location>
        <begin position="167"/>
        <end position="260"/>
    </location>
</feature>
<comment type="caution">
    <text evidence="2">The sequence shown here is derived from an EMBL/GenBank/DDBJ whole genome shotgun (WGS) entry which is preliminary data.</text>
</comment>
<keyword evidence="3" id="KW-1185">Reference proteome</keyword>
<feature type="compositionally biased region" description="Basic and acidic residues" evidence="1">
    <location>
        <begin position="243"/>
        <end position="260"/>
    </location>
</feature>
<proteinExistence type="predicted"/>
<dbReference type="AlphaFoldDB" id="A0ABD1Z254"/>
<feature type="compositionally biased region" description="Low complexity" evidence="1">
    <location>
        <begin position="1"/>
        <end position="12"/>
    </location>
</feature>
<dbReference type="Proteomes" id="UP001605036">
    <property type="component" value="Unassembled WGS sequence"/>
</dbReference>
<name>A0ABD1Z254_9MARC</name>